<accession>A0A7J7BYR1</accession>
<feature type="region of interest" description="Disordered" evidence="1">
    <location>
        <begin position="396"/>
        <end position="418"/>
    </location>
</feature>
<protein>
    <submittedName>
        <fullName evidence="2">Eisosome protein SEG2-like</fullName>
    </submittedName>
</protein>
<dbReference type="FunCoup" id="A0A7J7BYR1">
    <property type="interactions" value="1658"/>
</dbReference>
<dbReference type="InterPro" id="IPR039300">
    <property type="entry name" value="JASON"/>
</dbReference>
<feature type="region of interest" description="Disordered" evidence="1">
    <location>
        <begin position="243"/>
        <end position="265"/>
    </location>
</feature>
<name>A0A7J7BYR1_TRIWF</name>
<feature type="region of interest" description="Disordered" evidence="1">
    <location>
        <begin position="13"/>
        <end position="39"/>
    </location>
</feature>
<dbReference type="InParanoid" id="A0A7J7BYR1"/>
<feature type="compositionally biased region" description="Basic and acidic residues" evidence="1">
    <location>
        <begin position="251"/>
        <end position="263"/>
    </location>
</feature>
<feature type="compositionally biased region" description="Polar residues" evidence="1">
    <location>
        <begin position="305"/>
        <end position="339"/>
    </location>
</feature>
<dbReference type="EMBL" id="JAAARO010000022">
    <property type="protein sequence ID" value="KAF5727001.1"/>
    <property type="molecule type" value="Genomic_DNA"/>
</dbReference>
<feature type="compositionally biased region" description="Acidic residues" evidence="1">
    <location>
        <begin position="139"/>
        <end position="161"/>
    </location>
</feature>
<dbReference type="AlphaFoldDB" id="A0A7J7BYR1"/>
<dbReference type="GO" id="GO:0007142">
    <property type="term" value="P:male meiosis II"/>
    <property type="evidence" value="ECO:0007669"/>
    <property type="project" value="InterPro"/>
</dbReference>
<feature type="region of interest" description="Disordered" evidence="1">
    <location>
        <begin position="305"/>
        <end position="382"/>
    </location>
</feature>
<keyword evidence="3" id="KW-1185">Reference proteome</keyword>
<feature type="compositionally biased region" description="Basic residues" evidence="1">
    <location>
        <begin position="13"/>
        <end position="23"/>
    </location>
</feature>
<organism evidence="2 3">
    <name type="scientific">Tripterygium wilfordii</name>
    <name type="common">Thunder God vine</name>
    <dbReference type="NCBI Taxonomy" id="458696"/>
    <lineage>
        <taxon>Eukaryota</taxon>
        <taxon>Viridiplantae</taxon>
        <taxon>Streptophyta</taxon>
        <taxon>Embryophyta</taxon>
        <taxon>Tracheophyta</taxon>
        <taxon>Spermatophyta</taxon>
        <taxon>Magnoliopsida</taxon>
        <taxon>eudicotyledons</taxon>
        <taxon>Gunneridae</taxon>
        <taxon>Pentapetalae</taxon>
        <taxon>rosids</taxon>
        <taxon>fabids</taxon>
        <taxon>Celastrales</taxon>
        <taxon>Celastraceae</taxon>
        <taxon>Tripterygium</taxon>
    </lineage>
</organism>
<dbReference type="PANTHER" id="PTHR33318:SF4">
    <property type="entry name" value="OS04G0511700 PROTEIN"/>
    <property type="match status" value="1"/>
</dbReference>
<feature type="compositionally biased region" description="Polar residues" evidence="1">
    <location>
        <begin position="398"/>
        <end position="411"/>
    </location>
</feature>
<feature type="compositionally biased region" description="Basic and acidic residues" evidence="1">
    <location>
        <begin position="95"/>
        <end position="105"/>
    </location>
</feature>
<reference evidence="2 3" key="1">
    <citation type="journal article" date="2020" name="Nat. Commun.">
        <title>Genome of Tripterygium wilfordii and identification of cytochrome P450 involved in triptolide biosynthesis.</title>
        <authorList>
            <person name="Tu L."/>
            <person name="Su P."/>
            <person name="Zhang Z."/>
            <person name="Gao L."/>
            <person name="Wang J."/>
            <person name="Hu T."/>
            <person name="Zhou J."/>
            <person name="Zhang Y."/>
            <person name="Zhao Y."/>
            <person name="Liu Y."/>
            <person name="Song Y."/>
            <person name="Tong Y."/>
            <person name="Lu Y."/>
            <person name="Yang J."/>
            <person name="Xu C."/>
            <person name="Jia M."/>
            <person name="Peters R.J."/>
            <person name="Huang L."/>
            <person name="Gao W."/>
        </authorList>
    </citation>
    <scope>NUCLEOTIDE SEQUENCE [LARGE SCALE GENOMIC DNA]</scope>
    <source>
        <strain evidence="3">cv. XIE 37</strain>
        <tissue evidence="2">Leaf</tissue>
    </source>
</reference>
<evidence type="ECO:0000256" key="1">
    <source>
        <dbReference type="SAM" id="MobiDB-lite"/>
    </source>
</evidence>
<feature type="region of interest" description="Disordered" evidence="1">
    <location>
        <begin position="83"/>
        <end position="161"/>
    </location>
</feature>
<dbReference type="OrthoDB" id="1925835at2759"/>
<feature type="compositionally biased region" description="Polar residues" evidence="1">
    <location>
        <begin position="30"/>
        <end position="39"/>
    </location>
</feature>
<proteinExistence type="predicted"/>
<feature type="compositionally biased region" description="Low complexity" evidence="1">
    <location>
        <begin position="359"/>
        <end position="372"/>
    </location>
</feature>
<evidence type="ECO:0000313" key="2">
    <source>
        <dbReference type="EMBL" id="KAF5727001.1"/>
    </source>
</evidence>
<dbReference type="PANTHER" id="PTHR33318">
    <property type="entry name" value="ASPARTYL/GLUTAMYL-TRNA(ASN/GLN) AMIDOTRANSFERASE SUBUNIT"/>
    <property type="match status" value="1"/>
</dbReference>
<sequence>MGCFLACFGSSKDRKRRRQRHKVQPRDQRNASCTPPQSAASLVHDHLENTITPVLEVGDKPVEQLSSSTRKRVTFDSNITTYEHDEVSDFSPKNNDSDNREEQENSAKSSQSQSSDVSSITSSSGSYPPNHRYENCRDSDDELDDDSDIDYHDDDSDDDVDGVLEEYDDMYEDDYDSRISRTRIPVTKVATDEIDSSTVIENLPEGDVKPFGLNRNTRDRSNYVHSVLNPVENLTQWKAVKARGTPPALRQQKENSSLDHESLKSFSSEPCFKEMSFSFKAKSDQPKKSNQEMAVDASLSTWLGSAESTPSIKTTSTNTIALDSITPKPSMSGGSNSPISFEDRPILGALTVEELKQLSASSSSSPRKSPSRSPDEMPIIGTVGTYWNDTNLAKDSRSATSYRGIPNTTSKYRGVYSK</sequence>
<dbReference type="Proteomes" id="UP000593562">
    <property type="component" value="Unassembled WGS sequence"/>
</dbReference>
<feature type="compositionally biased region" description="Low complexity" evidence="1">
    <location>
        <begin position="106"/>
        <end position="126"/>
    </location>
</feature>
<comment type="caution">
    <text evidence="2">The sequence shown here is derived from an EMBL/GenBank/DDBJ whole genome shotgun (WGS) entry which is preliminary data.</text>
</comment>
<gene>
    <name evidence="2" type="ORF">HS088_TW22G00687</name>
</gene>
<evidence type="ECO:0000313" key="3">
    <source>
        <dbReference type="Proteomes" id="UP000593562"/>
    </source>
</evidence>